<comment type="cofactor">
    <cofactor evidence="1">
        <name>Mg(2+)</name>
        <dbReference type="ChEBI" id="CHEBI:18420"/>
    </cofactor>
</comment>
<evidence type="ECO:0000313" key="6">
    <source>
        <dbReference type="EMBL" id="CDZ78379.1"/>
    </source>
</evidence>
<dbReference type="Gene3D" id="3.30.70.270">
    <property type="match status" value="1"/>
</dbReference>
<keyword evidence="4" id="KW-0472">Membrane</keyword>
<keyword evidence="7" id="KW-1185">Reference proteome</keyword>
<dbReference type="PANTHER" id="PTHR45138">
    <property type="entry name" value="REGULATORY COMPONENTS OF SENSORY TRANSDUCTION SYSTEM"/>
    <property type="match status" value="1"/>
</dbReference>
<dbReference type="InterPro" id="IPR043128">
    <property type="entry name" value="Rev_trsase/Diguanyl_cyclase"/>
</dbReference>
<dbReference type="Pfam" id="PF00990">
    <property type="entry name" value="GGDEF"/>
    <property type="match status" value="1"/>
</dbReference>
<evidence type="ECO:0000256" key="3">
    <source>
        <dbReference type="ARBA" id="ARBA00034247"/>
    </source>
</evidence>
<evidence type="ECO:0000256" key="4">
    <source>
        <dbReference type="SAM" id="Phobius"/>
    </source>
</evidence>
<dbReference type="PANTHER" id="PTHR45138:SF9">
    <property type="entry name" value="DIGUANYLATE CYCLASE DGCM-RELATED"/>
    <property type="match status" value="1"/>
</dbReference>
<dbReference type="NCBIfam" id="TIGR00254">
    <property type="entry name" value="GGDEF"/>
    <property type="match status" value="1"/>
</dbReference>
<dbReference type="FunFam" id="3.30.70.270:FF:000001">
    <property type="entry name" value="Diguanylate cyclase domain protein"/>
    <property type="match status" value="1"/>
</dbReference>
<dbReference type="PROSITE" id="PS50887">
    <property type="entry name" value="GGDEF"/>
    <property type="match status" value="1"/>
</dbReference>
<dbReference type="SMART" id="SM00267">
    <property type="entry name" value="GGDEF"/>
    <property type="match status" value="1"/>
</dbReference>
<dbReference type="InterPro" id="IPR029787">
    <property type="entry name" value="Nucleotide_cyclase"/>
</dbReference>
<dbReference type="STRING" id="1034943.BN59_02689"/>
<evidence type="ECO:0000313" key="7">
    <source>
        <dbReference type="Proteomes" id="UP000044071"/>
    </source>
</evidence>
<organism evidence="6 7">
    <name type="scientific">Legionella massiliensis</name>
    <dbReference type="NCBI Taxonomy" id="1034943"/>
    <lineage>
        <taxon>Bacteria</taxon>
        <taxon>Pseudomonadati</taxon>
        <taxon>Pseudomonadota</taxon>
        <taxon>Gammaproteobacteria</taxon>
        <taxon>Legionellales</taxon>
        <taxon>Legionellaceae</taxon>
        <taxon>Legionella</taxon>
    </lineage>
</organism>
<dbReference type="OrthoDB" id="9803824at2"/>
<dbReference type="GO" id="GO:0052621">
    <property type="term" value="F:diguanylate cyclase activity"/>
    <property type="evidence" value="ECO:0007669"/>
    <property type="project" value="UniProtKB-EC"/>
</dbReference>
<feature type="transmembrane region" description="Helical" evidence="4">
    <location>
        <begin position="21"/>
        <end position="43"/>
    </location>
</feature>
<proteinExistence type="predicted"/>
<dbReference type="SUPFAM" id="SSF55073">
    <property type="entry name" value="Nucleotide cyclase"/>
    <property type="match status" value="1"/>
</dbReference>
<feature type="transmembrane region" description="Helical" evidence="4">
    <location>
        <begin position="49"/>
        <end position="68"/>
    </location>
</feature>
<evidence type="ECO:0000259" key="5">
    <source>
        <dbReference type="PROSITE" id="PS50887"/>
    </source>
</evidence>
<dbReference type="Proteomes" id="UP000044071">
    <property type="component" value="Unassembled WGS sequence"/>
</dbReference>
<gene>
    <name evidence="6" type="primary">cph2_7</name>
    <name evidence="6" type="ORF">BN59_02689</name>
</gene>
<dbReference type="EMBL" id="CCSB01000003">
    <property type="protein sequence ID" value="CDZ78379.1"/>
    <property type="molecule type" value="Genomic_DNA"/>
</dbReference>
<feature type="transmembrane region" description="Helical" evidence="4">
    <location>
        <begin position="107"/>
        <end position="126"/>
    </location>
</feature>
<keyword evidence="4" id="KW-0812">Transmembrane</keyword>
<evidence type="ECO:0000256" key="1">
    <source>
        <dbReference type="ARBA" id="ARBA00001946"/>
    </source>
</evidence>
<dbReference type="CDD" id="cd01949">
    <property type="entry name" value="GGDEF"/>
    <property type="match status" value="1"/>
</dbReference>
<comment type="catalytic activity">
    <reaction evidence="3">
        <text>2 GTP = 3',3'-c-di-GMP + 2 diphosphate</text>
        <dbReference type="Rhea" id="RHEA:24898"/>
        <dbReference type="ChEBI" id="CHEBI:33019"/>
        <dbReference type="ChEBI" id="CHEBI:37565"/>
        <dbReference type="ChEBI" id="CHEBI:58805"/>
        <dbReference type="EC" id="2.7.7.65"/>
    </reaction>
</comment>
<sequence length="379" mass="43589">MEARQEKINHGLMEHLFVNTARAIFFTMFLVFLTLGYLNFNGISLGTTLYWEIALFSILCFRLIIATLGQKPNANRSLIYCLLIASGFILGGVFGLFYWSFYYEMSLFQRMIILLFFVGLTAGSTISMAASPLAFSTFVLPIYLPIIGRNFLDITHDSKIVAFLIIIYMGFLCMIYLINRQMLKTNIELWIKQSELNEQLTQFNHRLSIASITDGLTNLANRRYFQERLIADWIRAKRAELPMSLLIIDIDYFKAINDHYGHLYGDECLREVAKVISETVKRRTDLAARYGGDEMVIILYDTPLKETQEFAENLQNAINNLNIKNGYSPISDKLTVTIGFANMIPAREDDFELIFEYADKALYEGKLKGRNCIYSYNSL</sequence>
<dbReference type="eggNOG" id="COG3706">
    <property type="taxonomic scope" value="Bacteria"/>
</dbReference>
<accession>A0A078L2N3</accession>
<dbReference type="RefSeq" id="WP_052403288.1">
    <property type="nucleotide sequence ID" value="NZ_CCVW01000003.1"/>
</dbReference>
<feature type="domain" description="GGDEF" evidence="5">
    <location>
        <begin position="241"/>
        <end position="378"/>
    </location>
</feature>
<protein>
    <recommendedName>
        <fullName evidence="2">diguanylate cyclase</fullName>
        <ecNumber evidence="2">2.7.7.65</ecNumber>
    </recommendedName>
</protein>
<dbReference type="InterPro" id="IPR050469">
    <property type="entry name" value="Diguanylate_Cyclase"/>
</dbReference>
<evidence type="ECO:0000256" key="2">
    <source>
        <dbReference type="ARBA" id="ARBA00012528"/>
    </source>
</evidence>
<dbReference type="EC" id="2.7.7.65" evidence="2"/>
<keyword evidence="4" id="KW-1133">Transmembrane helix</keyword>
<dbReference type="AlphaFoldDB" id="A0A078L2N3"/>
<dbReference type="InterPro" id="IPR000160">
    <property type="entry name" value="GGDEF_dom"/>
</dbReference>
<feature type="transmembrane region" description="Helical" evidence="4">
    <location>
        <begin position="80"/>
        <end position="101"/>
    </location>
</feature>
<reference evidence="6 7" key="1">
    <citation type="submission" date="2014-06" db="EMBL/GenBank/DDBJ databases">
        <authorList>
            <person name="Urmite Genomes Urmite Genomes"/>
        </authorList>
    </citation>
    <scope>NUCLEOTIDE SEQUENCE [LARGE SCALE GENOMIC DNA]</scope>
</reference>
<feature type="transmembrane region" description="Helical" evidence="4">
    <location>
        <begin position="158"/>
        <end position="178"/>
    </location>
</feature>
<name>A0A078L2N3_9GAMM</name>